<dbReference type="Pfam" id="PF00017">
    <property type="entry name" value="SH2"/>
    <property type="match status" value="1"/>
</dbReference>
<dbReference type="PANTHER" id="PTHR10337">
    <property type="entry name" value="SHC TRANSFORMING PROTEIN"/>
    <property type="match status" value="1"/>
</dbReference>
<dbReference type="Gene3D" id="3.30.505.10">
    <property type="entry name" value="SH2 domain"/>
    <property type="match status" value="1"/>
</dbReference>
<dbReference type="GO" id="GO:0030971">
    <property type="term" value="F:receptor tyrosine kinase binding"/>
    <property type="evidence" value="ECO:0007669"/>
    <property type="project" value="TreeGrafter"/>
</dbReference>
<dbReference type="Pfam" id="PF00640">
    <property type="entry name" value="PID"/>
    <property type="match status" value="1"/>
</dbReference>
<reference evidence="8" key="3">
    <citation type="submission" date="2020-10" db="UniProtKB">
        <authorList>
            <consortium name="WormBaseParasite"/>
        </authorList>
    </citation>
    <scope>IDENTIFICATION</scope>
</reference>
<dbReference type="WBParaSite" id="EgrG_001062000">
    <property type="protein sequence ID" value="EgrG_001062000"/>
    <property type="gene ID" value="EgrG_001062000"/>
</dbReference>
<dbReference type="GO" id="GO:0035556">
    <property type="term" value="P:intracellular signal transduction"/>
    <property type="evidence" value="ECO:0007669"/>
    <property type="project" value="InterPro"/>
</dbReference>
<keyword evidence="1 2" id="KW-0727">SH2 domain</keyword>
<dbReference type="PRINTS" id="PR00401">
    <property type="entry name" value="SH2DOMAIN"/>
</dbReference>
<proteinExistence type="predicted"/>
<evidence type="ECO:0000259" key="5">
    <source>
        <dbReference type="PROSITE" id="PS50001"/>
    </source>
</evidence>
<evidence type="ECO:0000256" key="1">
    <source>
        <dbReference type="ARBA" id="ARBA00022999"/>
    </source>
</evidence>
<accession>A0A068WHE4</accession>
<dbReference type="Gene3D" id="2.30.29.30">
    <property type="entry name" value="Pleckstrin-homology domain (PH domain)/Phosphotyrosine-binding domain (PTB)"/>
    <property type="match status" value="1"/>
</dbReference>
<dbReference type="SMART" id="SM00252">
    <property type="entry name" value="SH2"/>
    <property type="match status" value="1"/>
</dbReference>
<gene>
    <name evidence="8" type="primary">EGR_03174</name>
    <name evidence="6" type="ORF">EgrG_001062000</name>
</gene>
<sequence>MNDSSILATYPIQYIGCIPITISIKSLNFQERTQITRECIIRVCEDVGLRVPPVRPPSTNGLSKFIGKGTDLTWTRQSVRLSISVEGVTVQDFHSDQVLFHHRLNTISFASSGEADMMDFVSYVAKVEDAAEGRTEGAANGEGVGGSGVRRCYVFYCSGGCSRDFIASIGEAFKLGYKGFKRSQLHQDSHPLPPRPVIDDLDPPLPEAPAPPVPADPWFAPQGTAANLGGQGFEDQFDDSAWLLKEHRAPVAGGAQEQWVAFAPAQQGPPHPVQESIKEEGGEWRSLEPVGEPWYVGQVTRQKAESLLQYDGDFLVRASTQQPNQFVLSGMQNGKKRHLLLVNPEGQVRTKDRVFSSIQELIDFHLRSTTPIRSADSELKLVFPVSPNCLDQLCVRASVALPSPNFAYFLNHLNICKYSRIDLICFIIITIVRRTGS</sequence>
<dbReference type="GO" id="GO:0005886">
    <property type="term" value="C:plasma membrane"/>
    <property type="evidence" value="ECO:0007669"/>
    <property type="project" value="TreeGrafter"/>
</dbReference>
<feature type="domain" description="SH2" evidence="5">
    <location>
        <begin position="294"/>
        <end position="385"/>
    </location>
</feature>
<dbReference type="SMART" id="SM00462">
    <property type="entry name" value="PTB"/>
    <property type="match status" value="1"/>
</dbReference>
<dbReference type="PANTHER" id="PTHR10337:SF4">
    <property type="entry name" value="SHC-TRANSFORMING PROTEIN 3"/>
    <property type="match status" value="1"/>
</dbReference>
<dbReference type="PROSITE" id="PS50001">
    <property type="entry name" value="SH2"/>
    <property type="match status" value="1"/>
</dbReference>
<reference evidence="6 7" key="1">
    <citation type="journal article" date="2013" name="Nature">
        <title>The genomes of four tapeworm species reveal adaptations to parasitism.</title>
        <authorList>
            <person name="Tsai I.J."/>
            <person name="Zarowiecki M."/>
            <person name="Holroyd N."/>
            <person name="Garciarrubio A."/>
            <person name="Sanchez-Flores A."/>
            <person name="Brooks K.L."/>
            <person name="Tracey A."/>
            <person name="Bobes R.J."/>
            <person name="Fragoso G."/>
            <person name="Sciutto E."/>
            <person name="Aslett M."/>
            <person name="Beasley H."/>
            <person name="Bennett H.M."/>
            <person name="Cai J."/>
            <person name="Camicia F."/>
            <person name="Clark R."/>
            <person name="Cucher M."/>
            <person name="De Silva N."/>
            <person name="Day T.A."/>
            <person name="Deplazes P."/>
            <person name="Estrada K."/>
            <person name="Fernandez C."/>
            <person name="Holland P.W."/>
            <person name="Hou J."/>
            <person name="Hu S."/>
            <person name="Huckvale T."/>
            <person name="Hung S.S."/>
            <person name="Kamenetzky L."/>
            <person name="Keane J.A."/>
            <person name="Kiss F."/>
            <person name="Koziol U."/>
            <person name="Lambert O."/>
            <person name="Liu K."/>
            <person name="Luo X."/>
            <person name="Luo Y."/>
            <person name="Macchiaroli N."/>
            <person name="Nichol S."/>
            <person name="Paps J."/>
            <person name="Parkinson J."/>
            <person name="Pouchkina-Stantcheva N."/>
            <person name="Riddiford N."/>
            <person name="Rosenzvit M."/>
            <person name="Salinas G."/>
            <person name="Wasmuth J.D."/>
            <person name="Zamanian M."/>
            <person name="Zheng Y."/>
            <person name="Cai X."/>
            <person name="Soberon X."/>
            <person name="Olson P.D."/>
            <person name="Laclette J.P."/>
            <person name="Brehm K."/>
            <person name="Berriman M."/>
            <person name="Garciarrubio A."/>
            <person name="Bobes R.J."/>
            <person name="Fragoso G."/>
            <person name="Sanchez-Flores A."/>
            <person name="Estrada K."/>
            <person name="Cevallos M.A."/>
            <person name="Morett E."/>
            <person name="Gonzalez V."/>
            <person name="Portillo T."/>
            <person name="Ochoa-Leyva A."/>
            <person name="Jose M.V."/>
            <person name="Sciutto E."/>
            <person name="Landa A."/>
            <person name="Jimenez L."/>
            <person name="Valdes V."/>
            <person name="Carrero J.C."/>
            <person name="Larralde C."/>
            <person name="Morales-Montor J."/>
            <person name="Limon-Lason J."/>
            <person name="Soberon X."/>
            <person name="Laclette J.P."/>
        </authorList>
    </citation>
    <scope>NUCLEOTIDE SEQUENCE [LARGE SCALE GENOMIC DNA]</scope>
</reference>
<dbReference type="InterPro" id="IPR006020">
    <property type="entry name" value="PTB/PI_dom"/>
</dbReference>
<dbReference type="AlphaFoldDB" id="A0A068WHE4"/>
<dbReference type="GO" id="GO:0007169">
    <property type="term" value="P:cell surface receptor protein tyrosine kinase signaling pathway"/>
    <property type="evidence" value="ECO:0007669"/>
    <property type="project" value="TreeGrafter"/>
</dbReference>
<dbReference type="InterPro" id="IPR011993">
    <property type="entry name" value="PH-like_dom_sf"/>
</dbReference>
<evidence type="ECO:0000259" key="4">
    <source>
        <dbReference type="PROSITE" id="PS01179"/>
    </source>
</evidence>
<dbReference type="EMBL" id="LK028577">
    <property type="protein sequence ID" value="CDS17846.1"/>
    <property type="molecule type" value="Genomic_DNA"/>
</dbReference>
<evidence type="ECO:0000256" key="3">
    <source>
        <dbReference type="SAM" id="MobiDB-lite"/>
    </source>
</evidence>
<dbReference type="InterPro" id="IPR000980">
    <property type="entry name" value="SH2"/>
</dbReference>
<name>A0A068WHE4_ECHGR</name>
<dbReference type="PROSITE" id="PS01179">
    <property type="entry name" value="PID"/>
    <property type="match status" value="1"/>
</dbReference>
<dbReference type="Proteomes" id="UP000492820">
    <property type="component" value="Unassembled WGS sequence"/>
</dbReference>
<protein>
    <submittedName>
        <fullName evidence="6 8">SHC transforming protein 3</fullName>
    </submittedName>
</protein>
<dbReference type="OrthoDB" id="9938362at2759"/>
<evidence type="ECO:0000313" key="8">
    <source>
        <dbReference type="WBParaSite" id="EgrG_001062000"/>
    </source>
</evidence>
<evidence type="ECO:0000313" key="6">
    <source>
        <dbReference type="EMBL" id="CDS17846.1"/>
    </source>
</evidence>
<dbReference type="PRINTS" id="PR00629">
    <property type="entry name" value="SHCPIDOMAIN"/>
</dbReference>
<dbReference type="InterPro" id="IPR051235">
    <property type="entry name" value="CEP152/SHC-Transforming"/>
</dbReference>
<evidence type="ECO:0000256" key="2">
    <source>
        <dbReference type="PROSITE-ProRule" id="PRU00191"/>
    </source>
</evidence>
<feature type="region of interest" description="Disordered" evidence="3">
    <location>
        <begin position="185"/>
        <end position="210"/>
    </location>
</feature>
<dbReference type="SUPFAM" id="SSF55550">
    <property type="entry name" value="SH2 domain"/>
    <property type="match status" value="1"/>
</dbReference>
<dbReference type="InterPro" id="IPR006019">
    <property type="entry name" value="PID_Shc-like"/>
</dbReference>
<dbReference type="InterPro" id="IPR036860">
    <property type="entry name" value="SH2_dom_sf"/>
</dbReference>
<dbReference type="SUPFAM" id="SSF50729">
    <property type="entry name" value="PH domain-like"/>
    <property type="match status" value="1"/>
</dbReference>
<organism evidence="6">
    <name type="scientific">Echinococcus granulosus</name>
    <name type="common">Hydatid tapeworm</name>
    <dbReference type="NCBI Taxonomy" id="6210"/>
    <lineage>
        <taxon>Eukaryota</taxon>
        <taxon>Metazoa</taxon>
        <taxon>Spiralia</taxon>
        <taxon>Lophotrochozoa</taxon>
        <taxon>Platyhelminthes</taxon>
        <taxon>Cestoda</taxon>
        <taxon>Eucestoda</taxon>
        <taxon>Cyclophyllidea</taxon>
        <taxon>Taeniidae</taxon>
        <taxon>Echinococcus</taxon>
        <taxon>Echinococcus granulosus group</taxon>
    </lineage>
</organism>
<reference evidence="6" key="2">
    <citation type="submission" date="2014-06" db="EMBL/GenBank/DDBJ databases">
        <authorList>
            <person name="Aslett M."/>
        </authorList>
    </citation>
    <scope>NUCLEOTIDE SEQUENCE</scope>
</reference>
<feature type="domain" description="PID" evidence="4">
    <location>
        <begin position="10"/>
        <end position="183"/>
    </location>
</feature>
<evidence type="ECO:0000313" key="7">
    <source>
        <dbReference type="Proteomes" id="UP000492820"/>
    </source>
</evidence>